<name>A0A1I2HM96_9BACT</name>
<feature type="transmembrane region" description="Helical" evidence="1">
    <location>
        <begin position="210"/>
        <end position="235"/>
    </location>
</feature>
<evidence type="ECO:0000313" key="3">
    <source>
        <dbReference type="Proteomes" id="UP000198964"/>
    </source>
</evidence>
<keyword evidence="3" id="KW-1185">Reference proteome</keyword>
<dbReference type="Proteomes" id="UP000198964">
    <property type="component" value="Unassembled WGS sequence"/>
</dbReference>
<dbReference type="RefSeq" id="WP_093919824.1">
    <property type="nucleotide sequence ID" value="NZ_FONW01000004.1"/>
</dbReference>
<evidence type="ECO:0000313" key="2">
    <source>
        <dbReference type="EMBL" id="SFF30400.1"/>
    </source>
</evidence>
<dbReference type="STRING" id="655355.SAMN05216283_104139"/>
<reference evidence="2 3" key="1">
    <citation type="submission" date="2016-10" db="EMBL/GenBank/DDBJ databases">
        <authorList>
            <person name="de Groot N.N."/>
        </authorList>
    </citation>
    <scope>NUCLEOTIDE SEQUENCE [LARGE SCALE GENOMIC DNA]</scope>
    <source>
        <strain evidence="2 3">CGMCC 1.9156</strain>
    </source>
</reference>
<evidence type="ECO:0000256" key="1">
    <source>
        <dbReference type="SAM" id="Phobius"/>
    </source>
</evidence>
<dbReference type="AlphaFoldDB" id="A0A1I2HM96"/>
<feature type="transmembrane region" description="Helical" evidence="1">
    <location>
        <begin position="33"/>
        <end position="55"/>
    </location>
</feature>
<proteinExistence type="predicted"/>
<gene>
    <name evidence="2" type="ORF">SAMN05216283_104139</name>
</gene>
<keyword evidence="1" id="KW-1133">Transmembrane helix</keyword>
<feature type="transmembrane region" description="Helical" evidence="1">
    <location>
        <begin position="67"/>
        <end position="88"/>
    </location>
</feature>
<keyword evidence="1" id="KW-0472">Membrane</keyword>
<protein>
    <submittedName>
        <fullName evidence="2">Uncharacterized protein</fullName>
    </submittedName>
</protein>
<sequence>MKRPFEFVMDTFFEGLDNLKENQRLNFNNSEKFMIWVVGFSIGGLSIIVTNLAKFSNSFDHCTIKTILILLSISIISGILYRWFFYIYQTLYQNIEFYLQGAFSRQQIMEVNPDDISNENDIKEVIRRLKIDYDDDVSHVLDEYAKLTEEGKLIVLNDLKARYEIIAQGAKREFEFAMNYAKDTFKEAFGLSDKAADKMFQPTSSKKFRIFGFLTSISFLLSCLSFITVVIILCIKY</sequence>
<dbReference type="EMBL" id="FONW01000004">
    <property type="protein sequence ID" value="SFF30400.1"/>
    <property type="molecule type" value="Genomic_DNA"/>
</dbReference>
<organism evidence="2 3">
    <name type="scientific">Sunxiuqinia elliptica</name>
    <dbReference type="NCBI Taxonomy" id="655355"/>
    <lineage>
        <taxon>Bacteria</taxon>
        <taxon>Pseudomonadati</taxon>
        <taxon>Bacteroidota</taxon>
        <taxon>Bacteroidia</taxon>
        <taxon>Marinilabiliales</taxon>
        <taxon>Prolixibacteraceae</taxon>
        <taxon>Sunxiuqinia</taxon>
    </lineage>
</organism>
<accession>A0A1I2HM96</accession>
<keyword evidence="1" id="KW-0812">Transmembrane</keyword>